<dbReference type="Gene3D" id="3.30.565.10">
    <property type="entry name" value="Histidine kinase-like ATPase, C-terminal domain"/>
    <property type="match status" value="1"/>
</dbReference>
<gene>
    <name evidence="7" type="ORF">SAMN02745166_02752</name>
</gene>
<dbReference type="Proteomes" id="UP000190774">
    <property type="component" value="Unassembled WGS sequence"/>
</dbReference>
<keyword evidence="8" id="KW-1185">Reference proteome</keyword>
<dbReference type="SMART" id="SM00387">
    <property type="entry name" value="HATPase_c"/>
    <property type="match status" value="1"/>
</dbReference>
<dbReference type="Pfam" id="PF02518">
    <property type="entry name" value="HATPase_c"/>
    <property type="match status" value="1"/>
</dbReference>
<evidence type="ECO:0000313" key="8">
    <source>
        <dbReference type="Proteomes" id="UP000190774"/>
    </source>
</evidence>
<keyword evidence="4" id="KW-0472">Membrane</keyword>
<keyword evidence="4" id="KW-0812">Transmembrane</keyword>
<proteinExistence type="predicted"/>
<name>A0A1T4Y9F6_9BACT</name>
<dbReference type="GO" id="GO:0000155">
    <property type="term" value="F:phosphorelay sensor kinase activity"/>
    <property type="evidence" value="ECO:0007669"/>
    <property type="project" value="InterPro"/>
</dbReference>
<dbReference type="AlphaFoldDB" id="A0A1T4Y9F6"/>
<dbReference type="RefSeq" id="WP_078813934.1">
    <property type="nucleotide sequence ID" value="NZ_FUYE01000008.1"/>
</dbReference>
<reference evidence="8" key="1">
    <citation type="submission" date="2017-02" db="EMBL/GenBank/DDBJ databases">
        <authorList>
            <person name="Varghese N."/>
            <person name="Submissions S."/>
        </authorList>
    </citation>
    <scope>NUCLEOTIDE SEQUENCE [LARGE SCALE GENOMIC DNA]</scope>
    <source>
        <strain evidence="8">ATCC 700200</strain>
    </source>
</reference>
<sequence length="696" mass="75670">MPLRPFILLLALLVLSVQVQAQELLRHAAEVRALPPDRALAGVPAELEVVVGFIESPSSGTVFVQDETGGTYFRVNPHGAALKVGDRVRLRGKSVPGLYLAGVEAQSYEVIGTGEPPIPVTADYEDLASGRYHYQRVQVEGIGRQLSVPEENRTILHLALGSRVIEVRVDAPLPEAMDDYVDAKLQITALAAGGINDRRQLVFPYLRVTDWSDVKILKAAPAIQDLGIISAARLLRFDPSRTQEFGHRVRTTGIVLAAFPDGQVFLRDLDQYVPVPTSSKGADKASVSARPAALAVRLAKPYRLLTGQQVDVAGFPNMLGFSASLVDAVPVNEPSGTEQAVVPVNVTVKEIMEGNLDADLVTLEAQMVDAYRTAAGWELRLLSAEQPLKALVPGFEPSELVKPGALLKLTGICRVESSTDKGFRSRPDRAMLLLRGPEDLIVLRAPSWWTVERLIGLVALLLAVVAIGVLWITLLRRQVVKQGEALRRRISHEAVLEERQRIAREFHDTLEQELAGLSLRLDAAVTRPLEDKAKGLLESSRHLVSRVQTEARNLVADLRAEPDSVTDLPAALQELADRTLSDSLHVSVHVLPPLPNLPVHVAHHLRMIAQEAVTNVLKHAQASSIALGLRVEDGKLCLTISDDGVGVEAVSTQGQKGHFGCMGIRERCQRIGASVEWLNVTPHGTQVQVHLPLSAL</sequence>
<evidence type="ECO:0000256" key="2">
    <source>
        <dbReference type="ARBA" id="ARBA00022777"/>
    </source>
</evidence>
<keyword evidence="2 7" id="KW-0418">Kinase</keyword>
<feature type="chain" id="PRO_5013273158" evidence="5">
    <location>
        <begin position="22"/>
        <end position="696"/>
    </location>
</feature>
<dbReference type="PANTHER" id="PTHR24421">
    <property type="entry name" value="NITRATE/NITRITE SENSOR PROTEIN NARX-RELATED"/>
    <property type="match status" value="1"/>
</dbReference>
<dbReference type="GO" id="GO:0016020">
    <property type="term" value="C:membrane"/>
    <property type="evidence" value="ECO:0007669"/>
    <property type="project" value="InterPro"/>
</dbReference>
<dbReference type="CDD" id="cd16917">
    <property type="entry name" value="HATPase_UhpB-NarQ-NarX-like"/>
    <property type="match status" value="1"/>
</dbReference>
<evidence type="ECO:0000256" key="4">
    <source>
        <dbReference type="SAM" id="Phobius"/>
    </source>
</evidence>
<dbReference type="InterPro" id="IPR003594">
    <property type="entry name" value="HATPase_dom"/>
</dbReference>
<keyword evidence="5" id="KW-0732">Signal</keyword>
<dbReference type="InterPro" id="IPR050482">
    <property type="entry name" value="Sensor_HK_TwoCompSys"/>
</dbReference>
<keyword evidence="4" id="KW-1133">Transmembrane helix</keyword>
<evidence type="ECO:0000256" key="1">
    <source>
        <dbReference type="ARBA" id="ARBA00022679"/>
    </source>
</evidence>
<feature type="signal peptide" evidence="5">
    <location>
        <begin position="1"/>
        <end position="21"/>
    </location>
</feature>
<dbReference type="GO" id="GO:0046983">
    <property type="term" value="F:protein dimerization activity"/>
    <property type="evidence" value="ECO:0007669"/>
    <property type="project" value="InterPro"/>
</dbReference>
<dbReference type="InterPro" id="IPR036890">
    <property type="entry name" value="HATPase_C_sf"/>
</dbReference>
<feature type="transmembrane region" description="Helical" evidence="4">
    <location>
        <begin position="454"/>
        <end position="474"/>
    </location>
</feature>
<evidence type="ECO:0000256" key="5">
    <source>
        <dbReference type="SAM" id="SignalP"/>
    </source>
</evidence>
<keyword evidence="3" id="KW-0902">Two-component regulatory system</keyword>
<dbReference type="EMBL" id="FUYE01000008">
    <property type="protein sequence ID" value="SKA98409.1"/>
    <property type="molecule type" value="Genomic_DNA"/>
</dbReference>
<protein>
    <submittedName>
        <fullName evidence="7">Histidine kinase-, DNA gyrase B-, and HSP90-like ATPase</fullName>
    </submittedName>
</protein>
<evidence type="ECO:0000313" key="7">
    <source>
        <dbReference type="EMBL" id="SKA98409.1"/>
    </source>
</evidence>
<dbReference type="Gene3D" id="1.20.5.1930">
    <property type="match status" value="1"/>
</dbReference>
<evidence type="ECO:0000259" key="6">
    <source>
        <dbReference type="SMART" id="SM00387"/>
    </source>
</evidence>
<accession>A0A1T4Y9F6</accession>
<dbReference type="OrthoDB" id="9764154at2"/>
<dbReference type="PANTHER" id="PTHR24421:SF62">
    <property type="entry name" value="SENSORY TRANSDUCTION HISTIDINE KINASE"/>
    <property type="match status" value="1"/>
</dbReference>
<evidence type="ECO:0000256" key="3">
    <source>
        <dbReference type="ARBA" id="ARBA00023012"/>
    </source>
</evidence>
<dbReference type="Pfam" id="PF07730">
    <property type="entry name" value="HisKA_3"/>
    <property type="match status" value="1"/>
</dbReference>
<feature type="domain" description="Histidine kinase/HSP90-like ATPase" evidence="6">
    <location>
        <begin position="600"/>
        <end position="695"/>
    </location>
</feature>
<organism evidence="7 8">
    <name type="scientific">Prosthecobacter debontii</name>
    <dbReference type="NCBI Taxonomy" id="48467"/>
    <lineage>
        <taxon>Bacteria</taxon>
        <taxon>Pseudomonadati</taxon>
        <taxon>Verrucomicrobiota</taxon>
        <taxon>Verrucomicrobiia</taxon>
        <taxon>Verrucomicrobiales</taxon>
        <taxon>Verrucomicrobiaceae</taxon>
        <taxon>Prosthecobacter</taxon>
    </lineage>
</organism>
<dbReference type="InterPro" id="IPR011712">
    <property type="entry name" value="Sig_transdc_His_kin_sub3_dim/P"/>
</dbReference>
<dbReference type="STRING" id="48467.SAMN02745166_02752"/>
<dbReference type="SUPFAM" id="SSF55874">
    <property type="entry name" value="ATPase domain of HSP90 chaperone/DNA topoisomerase II/histidine kinase"/>
    <property type="match status" value="1"/>
</dbReference>
<keyword evidence="1" id="KW-0808">Transferase</keyword>